<name>A0A5X6ERZ1_SALET</name>
<dbReference type="AlphaFoldDB" id="A0A5X6ERZ1"/>
<comment type="caution">
    <text evidence="1">The sequence shown here is derived from an EMBL/GenBank/DDBJ whole genome shotgun (WGS) entry which is preliminary data.</text>
</comment>
<evidence type="ECO:0000313" key="1">
    <source>
        <dbReference type="EMBL" id="ECA3795204.1"/>
    </source>
</evidence>
<sequence>MERMMKKSLKDQLISYAARYTLLYVINEEPLPWVVLRNVFIMQQCSSTEMFLSERGWKILVSHNKDSGFPVYIALSKYGRKLIVNYSNYQKEMAKIR</sequence>
<organism evidence="1">
    <name type="scientific">Salmonella enterica subsp. enterica serovar Aqua</name>
    <dbReference type="NCBI Taxonomy" id="1302615"/>
    <lineage>
        <taxon>Bacteria</taxon>
        <taxon>Pseudomonadati</taxon>
        <taxon>Pseudomonadota</taxon>
        <taxon>Gammaproteobacteria</taxon>
        <taxon>Enterobacterales</taxon>
        <taxon>Enterobacteriaceae</taxon>
        <taxon>Salmonella</taxon>
    </lineage>
</organism>
<gene>
    <name evidence="1" type="ORF">EKG95_26040</name>
</gene>
<proteinExistence type="predicted"/>
<dbReference type="EMBL" id="AAHUDZ010000068">
    <property type="protein sequence ID" value="ECA3795204.1"/>
    <property type="molecule type" value="Genomic_DNA"/>
</dbReference>
<protein>
    <submittedName>
        <fullName evidence="1">Uncharacterized protein</fullName>
    </submittedName>
</protein>
<reference evidence="1" key="1">
    <citation type="submission" date="2018-12" db="EMBL/GenBank/DDBJ databases">
        <authorList>
            <person name="Ashton P.M."/>
            <person name="Dallman T."/>
            <person name="Nair S."/>
            <person name="De Pinna E."/>
            <person name="Peters T."/>
            <person name="Grant K."/>
        </authorList>
    </citation>
    <scope>NUCLEOTIDE SEQUENCE</scope>
    <source>
        <strain evidence="1">650060</strain>
    </source>
</reference>
<accession>A0A5X6ERZ1</accession>